<keyword evidence="6" id="KW-1185">Reference proteome</keyword>
<accession>A0AAD1ZLF1</accession>
<protein>
    <submittedName>
        <fullName evidence="5">Uncharacterized protein</fullName>
    </submittedName>
</protein>
<dbReference type="Pfam" id="PF08744">
    <property type="entry name" value="NOZZLE"/>
    <property type="match status" value="1"/>
</dbReference>
<keyword evidence="2" id="KW-0805">Transcription regulation</keyword>
<dbReference type="InterPro" id="IPR040356">
    <property type="entry name" value="SPEAR"/>
</dbReference>
<evidence type="ECO:0000256" key="2">
    <source>
        <dbReference type="ARBA" id="ARBA00023015"/>
    </source>
</evidence>
<dbReference type="PANTHER" id="PTHR33388:SF1">
    <property type="entry name" value="PROTEIN SPEAR2"/>
    <property type="match status" value="1"/>
</dbReference>
<dbReference type="EMBL" id="OU503046">
    <property type="protein sequence ID" value="CAI9771243.1"/>
    <property type="molecule type" value="Genomic_DNA"/>
</dbReference>
<reference evidence="5" key="1">
    <citation type="submission" date="2023-05" db="EMBL/GenBank/DDBJ databases">
        <authorList>
            <person name="Huff M."/>
        </authorList>
    </citation>
    <scope>NUCLEOTIDE SEQUENCE</scope>
</reference>
<dbReference type="GO" id="GO:0003700">
    <property type="term" value="F:DNA-binding transcription factor activity"/>
    <property type="evidence" value="ECO:0007669"/>
    <property type="project" value="InterPro"/>
</dbReference>
<evidence type="ECO:0000313" key="6">
    <source>
        <dbReference type="Proteomes" id="UP000834106"/>
    </source>
</evidence>
<evidence type="ECO:0000256" key="4">
    <source>
        <dbReference type="SAM" id="MobiDB-lite"/>
    </source>
</evidence>
<dbReference type="AlphaFoldDB" id="A0AAD1ZLF1"/>
<organism evidence="5 6">
    <name type="scientific">Fraxinus pennsylvanica</name>
    <dbReference type="NCBI Taxonomy" id="56036"/>
    <lineage>
        <taxon>Eukaryota</taxon>
        <taxon>Viridiplantae</taxon>
        <taxon>Streptophyta</taxon>
        <taxon>Embryophyta</taxon>
        <taxon>Tracheophyta</taxon>
        <taxon>Spermatophyta</taxon>
        <taxon>Magnoliopsida</taxon>
        <taxon>eudicotyledons</taxon>
        <taxon>Gunneridae</taxon>
        <taxon>Pentapetalae</taxon>
        <taxon>asterids</taxon>
        <taxon>lamiids</taxon>
        <taxon>Lamiales</taxon>
        <taxon>Oleaceae</taxon>
        <taxon>Oleeae</taxon>
        <taxon>Fraxinus</taxon>
    </lineage>
</organism>
<gene>
    <name evidence="5" type="ORF">FPE_LOCUS18673</name>
</gene>
<feature type="region of interest" description="Disordered" evidence="4">
    <location>
        <begin position="24"/>
        <end position="49"/>
    </location>
</feature>
<evidence type="ECO:0000256" key="3">
    <source>
        <dbReference type="ARBA" id="ARBA00023163"/>
    </source>
</evidence>
<keyword evidence="1" id="KW-0678">Repressor</keyword>
<dbReference type="PANTHER" id="PTHR33388">
    <property type="entry name" value="OS01G0212500 PROTEIN"/>
    <property type="match status" value="1"/>
</dbReference>
<evidence type="ECO:0000256" key="1">
    <source>
        <dbReference type="ARBA" id="ARBA00022491"/>
    </source>
</evidence>
<evidence type="ECO:0000313" key="5">
    <source>
        <dbReference type="EMBL" id="CAI9771243.1"/>
    </source>
</evidence>
<dbReference type="InterPro" id="IPR014855">
    <property type="entry name" value="NOZZLE"/>
</dbReference>
<name>A0AAD1ZLF1_9LAMI</name>
<sequence>MTQEENILRCNFNTSGDRCGNLVDVGGGGMDDSGGSRSKKTKQKKVPQTGLGVAQLEQIRLEEQQKKGATVQAANILANNAISSHNDSTTCSGFDLSFSLFVILGNASTMVQKELGPKINFREYSFFENPLLPQQVKESWLDVHLCQEGSQSCQVSNSTSQTGVLKFPRRSTEETLGFQIIKSERQKTFGVWTS</sequence>
<proteinExistence type="predicted"/>
<dbReference type="Proteomes" id="UP000834106">
    <property type="component" value="Chromosome 11"/>
</dbReference>
<keyword evidence="3" id="KW-0804">Transcription</keyword>